<evidence type="ECO:0000313" key="1">
    <source>
        <dbReference type="EMBL" id="GAA1895709.1"/>
    </source>
</evidence>
<organism evidence="1 2">
    <name type="scientific">Streptomyces sodiiphilus</name>
    <dbReference type="NCBI Taxonomy" id="226217"/>
    <lineage>
        <taxon>Bacteria</taxon>
        <taxon>Bacillati</taxon>
        <taxon>Actinomycetota</taxon>
        <taxon>Actinomycetes</taxon>
        <taxon>Kitasatosporales</taxon>
        <taxon>Streptomycetaceae</taxon>
        <taxon>Streptomyces</taxon>
    </lineage>
</organism>
<keyword evidence="2" id="KW-1185">Reference proteome</keyword>
<dbReference type="Proteomes" id="UP001501303">
    <property type="component" value="Unassembled WGS sequence"/>
</dbReference>
<comment type="caution">
    <text evidence="1">The sequence shown here is derived from an EMBL/GenBank/DDBJ whole genome shotgun (WGS) entry which is preliminary data.</text>
</comment>
<dbReference type="RefSeq" id="WP_344258012.1">
    <property type="nucleotide sequence ID" value="NZ_BAAAMJ010000002.1"/>
</dbReference>
<protein>
    <submittedName>
        <fullName evidence="1">Uncharacterized protein</fullName>
    </submittedName>
</protein>
<accession>A0ABP5A2T3</accession>
<proteinExistence type="predicted"/>
<dbReference type="EMBL" id="BAAAMJ010000002">
    <property type="protein sequence ID" value="GAA1895709.1"/>
    <property type="molecule type" value="Genomic_DNA"/>
</dbReference>
<sequence>MNNTFYDDLHTYVEDTTGVPVPDLAAGDSPADRRLVAALGRAATAAAKITKGKVDPAAPTGLRYARIHTDAIVRETDRWIADTLGHKGFGSA</sequence>
<gene>
    <name evidence="1" type="ORF">GCM10009716_02240</name>
</gene>
<name>A0ABP5A2T3_9ACTN</name>
<evidence type="ECO:0000313" key="2">
    <source>
        <dbReference type="Proteomes" id="UP001501303"/>
    </source>
</evidence>
<reference evidence="2" key="1">
    <citation type="journal article" date="2019" name="Int. J. Syst. Evol. Microbiol.">
        <title>The Global Catalogue of Microorganisms (GCM) 10K type strain sequencing project: providing services to taxonomists for standard genome sequencing and annotation.</title>
        <authorList>
            <consortium name="The Broad Institute Genomics Platform"/>
            <consortium name="The Broad Institute Genome Sequencing Center for Infectious Disease"/>
            <person name="Wu L."/>
            <person name="Ma J."/>
        </authorList>
    </citation>
    <scope>NUCLEOTIDE SEQUENCE [LARGE SCALE GENOMIC DNA]</scope>
    <source>
        <strain evidence="2">JCM 13581</strain>
    </source>
</reference>